<comment type="caution">
    <text evidence="5">The sequence shown here is derived from an EMBL/GenBank/DDBJ whole genome shotgun (WGS) entry which is preliminary data.</text>
</comment>
<comment type="subcellular location">
    <subcellularLocation>
        <location evidence="1">Cell envelope</location>
    </subcellularLocation>
</comment>
<dbReference type="Gene3D" id="1.10.287.470">
    <property type="entry name" value="Helix hairpin bin"/>
    <property type="match status" value="1"/>
</dbReference>
<dbReference type="Proteomes" id="UP001501169">
    <property type="component" value="Unassembled WGS sequence"/>
</dbReference>
<evidence type="ECO:0000256" key="3">
    <source>
        <dbReference type="SAM" id="Coils"/>
    </source>
</evidence>
<dbReference type="InterPro" id="IPR059052">
    <property type="entry name" value="HH_YbhG-like"/>
</dbReference>
<dbReference type="InterPro" id="IPR050465">
    <property type="entry name" value="UPF0194_transport"/>
</dbReference>
<dbReference type="EMBL" id="BAAAEO010000002">
    <property type="protein sequence ID" value="GAA0550380.1"/>
    <property type="molecule type" value="Genomic_DNA"/>
</dbReference>
<organism evidence="5 6">
    <name type="scientific">Rheinheimera aquimaris</name>
    <dbReference type="NCBI Taxonomy" id="412437"/>
    <lineage>
        <taxon>Bacteria</taxon>
        <taxon>Pseudomonadati</taxon>
        <taxon>Pseudomonadota</taxon>
        <taxon>Gammaproteobacteria</taxon>
        <taxon>Chromatiales</taxon>
        <taxon>Chromatiaceae</taxon>
        <taxon>Rheinheimera</taxon>
    </lineage>
</organism>
<evidence type="ECO:0000256" key="1">
    <source>
        <dbReference type="ARBA" id="ARBA00004196"/>
    </source>
</evidence>
<dbReference type="Gene3D" id="2.40.30.170">
    <property type="match status" value="1"/>
</dbReference>
<dbReference type="PROSITE" id="PS51257">
    <property type="entry name" value="PROKAR_LIPOPROTEIN"/>
    <property type="match status" value="1"/>
</dbReference>
<feature type="domain" description="YbhG-like alpha-helical hairpin" evidence="4">
    <location>
        <begin position="71"/>
        <end position="191"/>
    </location>
</feature>
<dbReference type="PANTHER" id="PTHR32347">
    <property type="entry name" value="EFFLUX SYSTEM COMPONENT YKNX-RELATED"/>
    <property type="match status" value="1"/>
</dbReference>
<reference evidence="5 6" key="1">
    <citation type="journal article" date="2019" name="Int. J. Syst. Evol. Microbiol.">
        <title>The Global Catalogue of Microorganisms (GCM) 10K type strain sequencing project: providing services to taxonomists for standard genome sequencing and annotation.</title>
        <authorList>
            <consortium name="The Broad Institute Genomics Platform"/>
            <consortium name="The Broad Institute Genome Sequencing Center for Infectious Disease"/>
            <person name="Wu L."/>
            <person name="Ma J."/>
        </authorList>
    </citation>
    <scope>NUCLEOTIDE SEQUENCE [LARGE SCALE GENOMIC DNA]</scope>
    <source>
        <strain evidence="5 6">JCM 14331</strain>
    </source>
</reference>
<name>A0ABN1DRS0_9GAMM</name>
<evidence type="ECO:0000313" key="6">
    <source>
        <dbReference type="Proteomes" id="UP001501169"/>
    </source>
</evidence>
<proteinExistence type="predicted"/>
<keyword evidence="6" id="KW-1185">Reference proteome</keyword>
<dbReference type="SUPFAM" id="SSF111369">
    <property type="entry name" value="HlyD-like secretion proteins"/>
    <property type="match status" value="1"/>
</dbReference>
<protein>
    <submittedName>
        <fullName evidence="5">HlyD family efflux transporter periplasmic adaptor subunit</fullName>
    </submittedName>
</protein>
<evidence type="ECO:0000313" key="5">
    <source>
        <dbReference type="EMBL" id="GAA0550380.1"/>
    </source>
</evidence>
<evidence type="ECO:0000259" key="4">
    <source>
        <dbReference type="Pfam" id="PF25881"/>
    </source>
</evidence>
<feature type="coiled-coil region" evidence="3">
    <location>
        <begin position="72"/>
        <end position="118"/>
    </location>
</feature>
<keyword evidence="2 3" id="KW-0175">Coiled coil</keyword>
<dbReference type="Gene3D" id="2.40.50.100">
    <property type="match status" value="1"/>
</dbReference>
<evidence type="ECO:0000256" key="2">
    <source>
        <dbReference type="ARBA" id="ARBA00023054"/>
    </source>
</evidence>
<dbReference type="Pfam" id="PF25881">
    <property type="entry name" value="HH_YBHG"/>
    <property type="match status" value="1"/>
</dbReference>
<accession>A0ABN1DRS0</accession>
<dbReference type="RefSeq" id="WP_226766698.1">
    <property type="nucleotide sequence ID" value="NZ_BAAAEO010000002.1"/>
</dbReference>
<sequence>MRKLLLLSMVIALCACQGQEPKAAFGTVEREVVLVTAAADGLITDVTVKKGEQVTAGQLLVQQETTEQRLLLAQVQAELAAAQAKLELMQLGSRTEQRELAKANLARAEAKLVDARLTQRRQAELLAQQLNSQSAVQQADAALAVALAEQRAAQQQLAETLAGNRQQDIEQASWQVAQLKAREEQLQWQLQQSSTYAGRDGVIDDVLRYQGERVQPGSTLMTLAVSDTAYARVYLPASAIAHWQVGQQLSVWLQGRETALSGTVRYISAEAAFTPHFALHQQERSRLVYLTEISLTDSKDLISGTPVRVELP</sequence>
<dbReference type="PANTHER" id="PTHR32347:SF29">
    <property type="entry name" value="UPF0194 MEMBRANE PROTEIN YBHG"/>
    <property type="match status" value="1"/>
</dbReference>
<gene>
    <name evidence="5" type="ORF">GCM10009098_17620</name>
</gene>